<keyword evidence="2" id="KW-1185">Reference proteome</keyword>
<sequence>MPSKWPNGAKAAVTLTFDNMGEAADLNRNLWPKESPIGNHFSVKEVLPKFLSIVDRYNIKITYYTESWNVNVYPDALRELVRRGHEVAWHAYQHEAWYTLSEEEERDNFRRSFEEIKKLEEGLDGVPRYKGFRPPGGILTPQTLKLCRQYGVTYLSPAGEDAASPIVVLPFKWAVVDALYYMSEFSGLRKVKGEASPEPVISPEELKRRYIWQIDNAINTGGYLAPLFHPFLTNEPEKQKIMEEVVAYLAKKRDEGEVWVTKAGEVDEWIRGHQDEFGNDPGWDLSSWR</sequence>
<reference evidence="1 2" key="1">
    <citation type="journal article" date="2019" name="Nat. Ecol. Evol.">
        <title>Megaphylogeny resolves global patterns of mushroom evolution.</title>
        <authorList>
            <person name="Varga T."/>
            <person name="Krizsan K."/>
            <person name="Foldi C."/>
            <person name="Dima B."/>
            <person name="Sanchez-Garcia M."/>
            <person name="Sanchez-Ramirez S."/>
            <person name="Szollosi G.J."/>
            <person name="Szarkandi J.G."/>
            <person name="Papp V."/>
            <person name="Albert L."/>
            <person name="Andreopoulos W."/>
            <person name="Angelini C."/>
            <person name="Antonin V."/>
            <person name="Barry K.W."/>
            <person name="Bougher N.L."/>
            <person name="Buchanan P."/>
            <person name="Buyck B."/>
            <person name="Bense V."/>
            <person name="Catcheside P."/>
            <person name="Chovatia M."/>
            <person name="Cooper J."/>
            <person name="Damon W."/>
            <person name="Desjardin D."/>
            <person name="Finy P."/>
            <person name="Geml J."/>
            <person name="Haridas S."/>
            <person name="Hughes K."/>
            <person name="Justo A."/>
            <person name="Karasinski D."/>
            <person name="Kautmanova I."/>
            <person name="Kiss B."/>
            <person name="Kocsube S."/>
            <person name="Kotiranta H."/>
            <person name="LaButti K.M."/>
            <person name="Lechner B.E."/>
            <person name="Liimatainen K."/>
            <person name="Lipzen A."/>
            <person name="Lukacs Z."/>
            <person name="Mihaltcheva S."/>
            <person name="Morgado L.N."/>
            <person name="Niskanen T."/>
            <person name="Noordeloos M.E."/>
            <person name="Ohm R.A."/>
            <person name="Ortiz-Santana B."/>
            <person name="Ovrebo C."/>
            <person name="Racz N."/>
            <person name="Riley R."/>
            <person name="Savchenko A."/>
            <person name="Shiryaev A."/>
            <person name="Soop K."/>
            <person name="Spirin V."/>
            <person name="Szebenyi C."/>
            <person name="Tomsovsky M."/>
            <person name="Tulloss R.E."/>
            <person name="Uehling J."/>
            <person name="Grigoriev I.V."/>
            <person name="Vagvolgyi C."/>
            <person name="Papp T."/>
            <person name="Martin F.M."/>
            <person name="Miettinen O."/>
            <person name="Hibbett D.S."/>
            <person name="Nagy L.G."/>
        </authorList>
    </citation>
    <scope>NUCLEOTIDE SEQUENCE [LARGE SCALE GENOMIC DNA]</scope>
    <source>
        <strain evidence="1 2">NL-1719</strain>
    </source>
</reference>
<organism evidence="1 2">
    <name type="scientific">Pluteus cervinus</name>
    <dbReference type="NCBI Taxonomy" id="181527"/>
    <lineage>
        <taxon>Eukaryota</taxon>
        <taxon>Fungi</taxon>
        <taxon>Dikarya</taxon>
        <taxon>Basidiomycota</taxon>
        <taxon>Agaricomycotina</taxon>
        <taxon>Agaricomycetes</taxon>
        <taxon>Agaricomycetidae</taxon>
        <taxon>Agaricales</taxon>
        <taxon>Pluteineae</taxon>
        <taxon>Pluteaceae</taxon>
        <taxon>Pluteus</taxon>
    </lineage>
</organism>
<dbReference type="EMBL" id="ML208369">
    <property type="protein sequence ID" value="TFK67725.1"/>
    <property type="molecule type" value="Genomic_DNA"/>
</dbReference>
<accession>A0ACD3APU0</accession>
<name>A0ACD3APU0_9AGAR</name>
<protein>
    <submittedName>
        <fullName evidence="1">Carbohydrate esterase family 4 protein</fullName>
    </submittedName>
</protein>
<dbReference type="Proteomes" id="UP000308600">
    <property type="component" value="Unassembled WGS sequence"/>
</dbReference>
<evidence type="ECO:0000313" key="2">
    <source>
        <dbReference type="Proteomes" id="UP000308600"/>
    </source>
</evidence>
<gene>
    <name evidence="1" type="ORF">BDN72DRAFT_770335</name>
</gene>
<proteinExistence type="predicted"/>
<evidence type="ECO:0000313" key="1">
    <source>
        <dbReference type="EMBL" id="TFK67725.1"/>
    </source>
</evidence>